<reference evidence="5" key="2">
    <citation type="journal article" date="2011" name="Stand. Genomic Sci.">
        <title>Complete genome sequence of Calditerrivibrio nitroreducens type strain (Yu37-1).</title>
        <authorList>
            <person name="Pitluck S."/>
            <person name="Sikorski J."/>
            <person name="Zeytun A."/>
            <person name="Lapidus A."/>
            <person name="Nolan M."/>
            <person name="Lucas S."/>
            <person name="Hammon N."/>
            <person name="Deshpande S."/>
            <person name="Cheng J.F."/>
            <person name="Tapia R."/>
            <person name="Han C."/>
            <person name="Goodwin L."/>
            <person name="Liolios K."/>
            <person name="Pagani I."/>
            <person name="Ivanova N."/>
            <person name="Mavromatis K."/>
            <person name="Pati A."/>
            <person name="Chen A."/>
            <person name="Palaniappan K."/>
            <person name="Hauser L."/>
            <person name="Chang Y.J."/>
            <person name="Jeffries C.D."/>
            <person name="Detter J.C."/>
            <person name="Brambilla E."/>
            <person name="Djao O.D."/>
            <person name="Rohde M."/>
            <person name="Spring S."/>
            <person name="Goker M."/>
            <person name="Woyke T."/>
            <person name="Bristow J."/>
            <person name="Eisen J.A."/>
            <person name="Markowitz V."/>
            <person name="Hugenholtz P."/>
            <person name="Kyrpides N.C."/>
            <person name="Klenk H.P."/>
            <person name="Land M."/>
        </authorList>
    </citation>
    <scope>NUCLEOTIDE SEQUENCE [LARGE SCALE GENOMIC DNA]</scope>
    <source>
        <strain evidence="5">DSM 19672</strain>
    </source>
</reference>
<comment type="similarity">
    <text evidence="1">Belongs to the bacterial solute-binding protein ModA family.</text>
</comment>
<dbReference type="Proteomes" id="UP000007039">
    <property type="component" value="Chromosome"/>
</dbReference>
<dbReference type="OrthoDB" id="9785015at2"/>
<dbReference type="InterPro" id="IPR005950">
    <property type="entry name" value="ModA"/>
</dbReference>
<keyword evidence="2 4" id="KW-0479">Metal-binding</keyword>
<feature type="binding site" evidence="4">
    <location>
        <position position="58"/>
    </location>
    <ligand>
        <name>molybdate</name>
        <dbReference type="ChEBI" id="CHEBI:36264"/>
    </ligand>
</feature>
<evidence type="ECO:0000313" key="6">
    <source>
        <dbReference type="Proteomes" id="UP000007039"/>
    </source>
</evidence>
<name>E4TES7_CALNY</name>
<dbReference type="EMBL" id="CP002347">
    <property type="protein sequence ID" value="ADR19434.1"/>
    <property type="molecule type" value="Genomic_DNA"/>
</dbReference>
<organism evidence="5 6">
    <name type="scientific">Calditerrivibrio nitroreducens (strain DSM 19672 / NBRC 101217 / Yu37-1)</name>
    <dbReference type="NCBI Taxonomy" id="768670"/>
    <lineage>
        <taxon>Bacteria</taxon>
        <taxon>Pseudomonadati</taxon>
        <taxon>Deferribacterota</taxon>
        <taxon>Deferribacteres</taxon>
        <taxon>Deferribacterales</taxon>
        <taxon>Calditerrivibrionaceae</taxon>
    </lineage>
</organism>
<evidence type="ECO:0000313" key="5">
    <source>
        <dbReference type="EMBL" id="ADR19434.1"/>
    </source>
</evidence>
<dbReference type="AlphaFoldDB" id="E4TES7"/>
<keyword evidence="4" id="KW-0500">Molybdenum</keyword>
<sequence precursor="true">MKKIVFLSVLIIFVSKLIFAGEIVVYNAADLVYAMEEIGKLYSEKYPKDKVKMVFGSSGKGYTQIVNGAPYDIVLSADMEYVEKLKQQGIAISEIKPYAIGRIVIWKRKDSKLNISKGIEIVSDTRIQKIAIANWEHAPYGVAAKECLEYYGYFDKIKSKLVLGENISHTAQFVQTGAADIGFLALSISLGKKLQEQGEFYLLPAECHNEIRQGYTILKNAAKDSEKYATAKRFYDFIQTPDVRKIFVKYGFVLPGEK</sequence>
<feature type="binding site" evidence="4">
    <location>
        <position position="167"/>
    </location>
    <ligand>
        <name>molybdate</name>
        <dbReference type="ChEBI" id="CHEBI:36264"/>
    </ligand>
</feature>
<dbReference type="STRING" id="768670.Calni_1526"/>
<dbReference type="HOGENOM" id="CLU_065520_1_0_0"/>
<dbReference type="Pfam" id="PF13531">
    <property type="entry name" value="SBP_bac_11"/>
    <property type="match status" value="1"/>
</dbReference>
<dbReference type="RefSeq" id="WP_013451645.1">
    <property type="nucleotide sequence ID" value="NC_014758.1"/>
</dbReference>
<evidence type="ECO:0000256" key="2">
    <source>
        <dbReference type="ARBA" id="ARBA00022723"/>
    </source>
</evidence>
<protein>
    <submittedName>
        <fullName evidence="5">Molybdenum ABC transporter, periplasmic molybdate-binding protein</fullName>
    </submittedName>
</protein>
<gene>
    <name evidence="5" type="ordered locus">Calni_1526</name>
</gene>
<dbReference type="eggNOG" id="COG0725">
    <property type="taxonomic scope" value="Bacteria"/>
</dbReference>
<evidence type="ECO:0000256" key="1">
    <source>
        <dbReference type="ARBA" id="ARBA00009175"/>
    </source>
</evidence>
<evidence type="ECO:0000256" key="3">
    <source>
        <dbReference type="ARBA" id="ARBA00022729"/>
    </source>
</evidence>
<dbReference type="GO" id="GO:0030973">
    <property type="term" value="F:molybdate ion binding"/>
    <property type="evidence" value="ECO:0007669"/>
    <property type="project" value="InterPro"/>
</dbReference>
<dbReference type="KEGG" id="cni:Calni_1526"/>
<dbReference type="InterPro" id="IPR044084">
    <property type="entry name" value="AvModA-like_subst-bd"/>
</dbReference>
<dbReference type="SUPFAM" id="SSF53850">
    <property type="entry name" value="Periplasmic binding protein-like II"/>
    <property type="match status" value="1"/>
</dbReference>
<dbReference type="GO" id="GO:0015689">
    <property type="term" value="P:molybdate ion transport"/>
    <property type="evidence" value="ECO:0007669"/>
    <property type="project" value="InterPro"/>
</dbReference>
<evidence type="ECO:0000256" key="4">
    <source>
        <dbReference type="PIRSR" id="PIRSR004846-1"/>
    </source>
</evidence>
<keyword evidence="3" id="KW-0732">Signal</keyword>
<dbReference type="CDD" id="cd13539">
    <property type="entry name" value="PBP2_AvModA"/>
    <property type="match status" value="1"/>
</dbReference>
<dbReference type="PANTHER" id="PTHR30632">
    <property type="entry name" value="MOLYBDATE-BINDING PERIPLASMIC PROTEIN"/>
    <property type="match status" value="1"/>
</dbReference>
<dbReference type="NCBIfam" id="TIGR01256">
    <property type="entry name" value="modA"/>
    <property type="match status" value="1"/>
</dbReference>
<dbReference type="Gene3D" id="3.40.190.10">
    <property type="entry name" value="Periplasmic binding protein-like II"/>
    <property type="match status" value="2"/>
</dbReference>
<keyword evidence="6" id="KW-1185">Reference proteome</keyword>
<proteinExistence type="inferred from homology"/>
<reference key="1">
    <citation type="submission" date="2010-11" db="EMBL/GenBank/DDBJ databases">
        <title>The complete genome of chromosome of Calditerrivibrio nitroreducens DSM 19672.</title>
        <authorList>
            <consortium name="US DOE Joint Genome Institute (JGI-PGF)"/>
            <person name="Lucas S."/>
            <person name="Copeland A."/>
            <person name="Lapidus A."/>
            <person name="Bruce D."/>
            <person name="Goodwin L."/>
            <person name="Pitluck S."/>
            <person name="Kyrpides N."/>
            <person name="Mavromatis K."/>
            <person name="Ivanova N."/>
            <person name="Mikhailova N."/>
            <person name="Zeytun A."/>
            <person name="Brettin T."/>
            <person name="Detter J.C."/>
            <person name="Tapia R."/>
            <person name="Han C."/>
            <person name="Land M."/>
            <person name="Hauser L."/>
            <person name="Markowitz V."/>
            <person name="Cheng J.-F."/>
            <person name="Hugenholtz P."/>
            <person name="Woyke T."/>
            <person name="Wu D."/>
            <person name="Spring S."/>
            <person name="Schroeder M."/>
            <person name="Brambilla E."/>
            <person name="Klenk H.-P."/>
            <person name="Eisen J.A."/>
        </authorList>
    </citation>
    <scope>NUCLEOTIDE SEQUENCE [LARGE SCALE GENOMIC DNA]</scope>
    <source>
        <strain>DSM 19672</strain>
    </source>
</reference>
<dbReference type="PANTHER" id="PTHR30632:SF14">
    <property type="entry name" value="TUNGSTATE_MOLYBDATE_CHROMATE-BINDING PROTEIN MODA"/>
    <property type="match status" value="1"/>
</dbReference>
<dbReference type="GO" id="GO:0046872">
    <property type="term" value="F:metal ion binding"/>
    <property type="evidence" value="ECO:0007669"/>
    <property type="project" value="UniProtKB-KW"/>
</dbReference>
<dbReference type="PIRSF" id="PIRSF004846">
    <property type="entry name" value="ModA"/>
    <property type="match status" value="1"/>
</dbReference>
<accession>E4TES7</accession>
<dbReference type="InterPro" id="IPR050682">
    <property type="entry name" value="ModA/WtpA"/>
</dbReference>